<accession>A0A7I8KF29</accession>
<evidence type="ECO:0000256" key="2">
    <source>
        <dbReference type="ARBA" id="ARBA00023015"/>
    </source>
</evidence>
<evidence type="ECO:0000259" key="12">
    <source>
        <dbReference type="PROSITE" id="PS50071"/>
    </source>
</evidence>
<evidence type="ECO:0000313" key="13">
    <source>
        <dbReference type="EMBL" id="CAA7395846.1"/>
    </source>
</evidence>
<dbReference type="GO" id="GO:0045893">
    <property type="term" value="P:positive regulation of DNA-templated transcription"/>
    <property type="evidence" value="ECO:0007669"/>
    <property type="project" value="TreeGrafter"/>
</dbReference>
<evidence type="ECO:0000256" key="7">
    <source>
        <dbReference type="ARBA" id="ARBA00025748"/>
    </source>
</evidence>
<comment type="subcellular location">
    <subcellularLocation>
        <location evidence="1 8 9">Nucleus</location>
    </subcellularLocation>
</comment>
<sequence>MQKPDEPSSEDSLFHRSAFLLPFSSPANCHGDHNYPSGQFFHERSAMGKRKRKLSEYQVRTLEGSFEVGNRLEPERKIQLARALGLKRRQVAIWFQNRKARSKTKKLERDYDELRRRLEEVRVENEIIRRLNEKLEAEAVAIRGILRSDTINNLKKDSERPSGINSSDSYADINKSLSADWSLFRNSQAHSRKTEEDVQDESFSNLFCGIDDQTGLWTWPEQLSFYLS</sequence>
<dbReference type="GO" id="GO:0000981">
    <property type="term" value="F:DNA-binding transcription factor activity, RNA polymerase II-specific"/>
    <property type="evidence" value="ECO:0007669"/>
    <property type="project" value="UniProtKB-UniRule"/>
</dbReference>
<evidence type="ECO:0000256" key="4">
    <source>
        <dbReference type="ARBA" id="ARBA00023155"/>
    </source>
</evidence>
<proteinExistence type="inferred from homology"/>
<dbReference type="InterPro" id="IPR000047">
    <property type="entry name" value="HTH_motif"/>
</dbReference>
<gene>
    <name evidence="13" type="ORF">SI8410_05006509</name>
</gene>
<keyword evidence="2 10" id="KW-0805">Transcription regulation</keyword>
<dbReference type="EMBL" id="LR746268">
    <property type="protein sequence ID" value="CAA7395846.1"/>
    <property type="molecule type" value="Genomic_DNA"/>
</dbReference>
<comment type="function">
    <text evidence="10">Transcription factor.</text>
</comment>
<dbReference type="Gene3D" id="1.10.10.60">
    <property type="entry name" value="Homeodomain-like"/>
    <property type="match status" value="1"/>
</dbReference>
<dbReference type="PROSITE" id="PS50071">
    <property type="entry name" value="HOMEOBOX_2"/>
    <property type="match status" value="1"/>
</dbReference>
<dbReference type="PRINTS" id="PR00031">
    <property type="entry name" value="HTHREPRESSR"/>
</dbReference>
<dbReference type="SUPFAM" id="SSF46689">
    <property type="entry name" value="Homeodomain-like"/>
    <property type="match status" value="1"/>
</dbReference>
<dbReference type="CDD" id="cd00086">
    <property type="entry name" value="homeodomain"/>
    <property type="match status" value="1"/>
</dbReference>
<reference evidence="13" key="1">
    <citation type="submission" date="2020-02" db="EMBL/GenBank/DDBJ databases">
        <authorList>
            <person name="Scholz U."/>
            <person name="Mascher M."/>
            <person name="Fiebig A."/>
        </authorList>
    </citation>
    <scope>NUCLEOTIDE SEQUENCE</scope>
</reference>
<dbReference type="InterPro" id="IPR001356">
    <property type="entry name" value="HD"/>
</dbReference>
<evidence type="ECO:0000256" key="11">
    <source>
        <dbReference type="SAM" id="Coils"/>
    </source>
</evidence>
<dbReference type="InterPro" id="IPR045224">
    <property type="entry name" value="HDZip_class_I_plant"/>
</dbReference>
<dbReference type="PANTHER" id="PTHR24326">
    <property type="entry name" value="HOMEOBOX-LEUCINE ZIPPER PROTEIN"/>
    <property type="match status" value="1"/>
</dbReference>
<evidence type="ECO:0000256" key="9">
    <source>
        <dbReference type="RuleBase" id="RU000682"/>
    </source>
</evidence>
<dbReference type="PROSITE" id="PS00027">
    <property type="entry name" value="HOMEOBOX_1"/>
    <property type="match status" value="1"/>
</dbReference>
<feature type="DNA-binding region" description="Homeobox" evidence="8">
    <location>
        <begin position="47"/>
        <end position="106"/>
    </location>
</feature>
<evidence type="ECO:0000256" key="10">
    <source>
        <dbReference type="RuleBase" id="RU369038"/>
    </source>
</evidence>
<dbReference type="InterPro" id="IPR009057">
    <property type="entry name" value="Homeodomain-like_sf"/>
</dbReference>
<dbReference type="AlphaFoldDB" id="A0A7I8KF29"/>
<dbReference type="GO" id="GO:0005634">
    <property type="term" value="C:nucleus"/>
    <property type="evidence" value="ECO:0007669"/>
    <property type="project" value="UniProtKB-SubCell"/>
</dbReference>
<keyword evidence="6 8" id="KW-0539">Nucleus</keyword>
<dbReference type="SMART" id="SM00389">
    <property type="entry name" value="HOX"/>
    <property type="match status" value="1"/>
</dbReference>
<evidence type="ECO:0000256" key="1">
    <source>
        <dbReference type="ARBA" id="ARBA00004123"/>
    </source>
</evidence>
<protein>
    <recommendedName>
        <fullName evidence="10">Homeobox-leucine zipper protein</fullName>
    </recommendedName>
    <alternativeName>
        <fullName evidence="10">HD-ZIP protein</fullName>
    </alternativeName>
    <alternativeName>
        <fullName evidence="10">Homeodomain transcription factor</fullName>
    </alternativeName>
</protein>
<feature type="domain" description="Homeobox" evidence="12">
    <location>
        <begin position="45"/>
        <end position="105"/>
    </location>
</feature>
<comment type="similarity">
    <text evidence="7 10">Belongs to the HD-ZIP homeobox family. Class I subfamily.</text>
</comment>
<keyword evidence="4 8" id="KW-0371">Homeobox</keyword>
<keyword evidence="11" id="KW-0175">Coiled coil</keyword>
<feature type="coiled-coil region" evidence="11">
    <location>
        <begin position="97"/>
        <end position="138"/>
    </location>
</feature>
<organism evidence="13 14">
    <name type="scientific">Spirodela intermedia</name>
    <name type="common">Intermediate duckweed</name>
    <dbReference type="NCBI Taxonomy" id="51605"/>
    <lineage>
        <taxon>Eukaryota</taxon>
        <taxon>Viridiplantae</taxon>
        <taxon>Streptophyta</taxon>
        <taxon>Embryophyta</taxon>
        <taxon>Tracheophyta</taxon>
        <taxon>Spermatophyta</taxon>
        <taxon>Magnoliopsida</taxon>
        <taxon>Liliopsida</taxon>
        <taxon>Araceae</taxon>
        <taxon>Lemnoideae</taxon>
        <taxon>Spirodela</taxon>
    </lineage>
</organism>
<name>A0A7I8KF29_SPIIN</name>
<keyword evidence="14" id="KW-1185">Reference proteome</keyword>
<evidence type="ECO:0000256" key="8">
    <source>
        <dbReference type="PROSITE-ProRule" id="PRU00108"/>
    </source>
</evidence>
<dbReference type="PANTHER" id="PTHR24326:SF176">
    <property type="entry name" value="HOMEOBOX-LEUCINE ZIPPER PROTEIN ATHB-13"/>
    <property type="match status" value="1"/>
</dbReference>
<dbReference type="InterPro" id="IPR017970">
    <property type="entry name" value="Homeobox_CS"/>
</dbReference>
<evidence type="ECO:0000313" key="14">
    <source>
        <dbReference type="Proteomes" id="UP000663760"/>
    </source>
</evidence>
<keyword evidence="3 8" id="KW-0238">DNA-binding</keyword>
<dbReference type="Proteomes" id="UP000663760">
    <property type="component" value="Chromosome 5"/>
</dbReference>
<dbReference type="OrthoDB" id="6159439at2759"/>
<evidence type="ECO:0000256" key="6">
    <source>
        <dbReference type="ARBA" id="ARBA00023242"/>
    </source>
</evidence>
<dbReference type="Pfam" id="PF00046">
    <property type="entry name" value="Homeodomain"/>
    <property type="match status" value="1"/>
</dbReference>
<dbReference type="GO" id="GO:0043565">
    <property type="term" value="F:sequence-specific DNA binding"/>
    <property type="evidence" value="ECO:0007669"/>
    <property type="project" value="TreeGrafter"/>
</dbReference>
<keyword evidence="5 10" id="KW-0804">Transcription</keyword>
<evidence type="ECO:0000256" key="3">
    <source>
        <dbReference type="ARBA" id="ARBA00023125"/>
    </source>
</evidence>
<evidence type="ECO:0000256" key="5">
    <source>
        <dbReference type="ARBA" id="ARBA00023163"/>
    </source>
</evidence>